<proteinExistence type="predicted"/>
<feature type="chain" id="PRO_5034191070" description="Secreted protein" evidence="2">
    <location>
        <begin position="25"/>
        <end position="142"/>
    </location>
</feature>
<evidence type="ECO:0000256" key="1">
    <source>
        <dbReference type="SAM" id="Phobius"/>
    </source>
</evidence>
<keyword evidence="1" id="KW-0812">Transmembrane</keyword>
<keyword evidence="2" id="KW-0732">Signal</keyword>
<evidence type="ECO:0008006" key="4">
    <source>
        <dbReference type="Google" id="ProtNLM"/>
    </source>
</evidence>
<name>A0A8D9E3T0_9HEMI</name>
<feature type="transmembrane region" description="Helical" evidence="1">
    <location>
        <begin position="118"/>
        <end position="139"/>
    </location>
</feature>
<evidence type="ECO:0000313" key="3">
    <source>
        <dbReference type="EMBL" id="CAG6738299.1"/>
    </source>
</evidence>
<organism evidence="3">
    <name type="scientific">Cacopsylla melanoneura</name>
    <dbReference type="NCBI Taxonomy" id="428564"/>
    <lineage>
        <taxon>Eukaryota</taxon>
        <taxon>Metazoa</taxon>
        <taxon>Ecdysozoa</taxon>
        <taxon>Arthropoda</taxon>
        <taxon>Hexapoda</taxon>
        <taxon>Insecta</taxon>
        <taxon>Pterygota</taxon>
        <taxon>Neoptera</taxon>
        <taxon>Paraneoptera</taxon>
        <taxon>Hemiptera</taxon>
        <taxon>Sternorrhyncha</taxon>
        <taxon>Psylloidea</taxon>
        <taxon>Psyllidae</taxon>
        <taxon>Psyllinae</taxon>
        <taxon>Cacopsylla</taxon>
    </lineage>
</organism>
<reference evidence="3" key="1">
    <citation type="submission" date="2021-05" db="EMBL/GenBank/DDBJ databases">
        <authorList>
            <person name="Alioto T."/>
            <person name="Alioto T."/>
            <person name="Gomez Garrido J."/>
        </authorList>
    </citation>
    <scope>NUCLEOTIDE SEQUENCE</scope>
</reference>
<evidence type="ECO:0000256" key="2">
    <source>
        <dbReference type="SAM" id="SignalP"/>
    </source>
</evidence>
<protein>
    <recommendedName>
        <fullName evidence="4">Secreted protein</fullName>
    </recommendedName>
</protein>
<keyword evidence="1" id="KW-1133">Transmembrane helix</keyword>
<accession>A0A8D9E3T0</accession>
<feature type="signal peptide" evidence="2">
    <location>
        <begin position="1"/>
        <end position="24"/>
    </location>
</feature>
<dbReference type="AlphaFoldDB" id="A0A8D9E3T0"/>
<keyword evidence="1" id="KW-0472">Membrane</keyword>
<dbReference type="EMBL" id="HBUF01407156">
    <property type="protein sequence ID" value="CAG6738299.1"/>
    <property type="molecule type" value="Transcribed_RNA"/>
</dbReference>
<sequence>MILFQSLTCFAYAFFSILSPSIYLQSSQLCMYESVTYANRKKFIDSNSPQPCVLMSYIKHICIYIFMYHSYRLYTGSFQSVPIGNYRKNGPQDINHNFLLSFIMSHPMYSFVRSPYNLWFRCYGFQFFTFFSSFFFYVFRVT</sequence>